<evidence type="ECO:0000313" key="3">
    <source>
        <dbReference type="EMBL" id="GAV66879.1"/>
    </source>
</evidence>
<feature type="domain" description="CCHC-type" evidence="2">
    <location>
        <begin position="32"/>
        <end position="48"/>
    </location>
</feature>
<dbReference type="GO" id="GO:0008270">
    <property type="term" value="F:zinc ion binding"/>
    <property type="evidence" value="ECO:0007669"/>
    <property type="project" value="UniProtKB-KW"/>
</dbReference>
<evidence type="ECO:0000313" key="4">
    <source>
        <dbReference type="Proteomes" id="UP000187406"/>
    </source>
</evidence>
<dbReference type="Proteomes" id="UP000187406">
    <property type="component" value="Unassembled WGS sequence"/>
</dbReference>
<dbReference type="AlphaFoldDB" id="A0A1Q3BG60"/>
<dbReference type="InParanoid" id="A0A1Q3BG60"/>
<dbReference type="SUPFAM" id="SSF50630">
    <property type="entry name" value="Acid proteases"/>
    <property type="match status" value="1"/>
</dbReference>
<proteinExistence type="predicted"/>
<feature type="non-terminal residue" evidence="3">
    <location>
        <position position="1"/>
    </location>
</feature>
<dbReference type="Gene3D" id="2.40.70.10">
    <property type="entry name" value="Acid Proteases"/>
    <property type="match status" value="1"/>
</dbReference>
<keyword evidence="1" id="KW-0862">Zinc</keyword>
<dbReference type="Gene3D" id="3.10.10.10">
    <property type="entry name" value="HIV Type 1 Reverse Transcriptase, subunit A, domain 1"/>
    <property type="match status" value="1"/>
</dbReference>
<dbReference type="OrthoDB" id="1731756at2759"/>
<organism evidence="3 4">
    <name type="scientific">Cephalotus follicularis</name>
    <name type="common">Albany pitcher plant</name>
    <dbReference type="NCBI Taxonomy" id="3775"/>
    <lineage>
        <taxon>Eukaryota</taxon>
        <taxon>Viridiplantae</taxon>
        <taxon>Streptophyta</taxon>
        <taxon>Embryophyta</taxon>
        <taxon>Tracheophyta</taxon>
        <taxon>Spermatophyta</taxon>
        <taxon>Magnoliopsida</taxon>
        <taxon>eudicotyledons</taxon>
        <taxon>Gunneridae</taxon>
        <taxon>Pentapetalae</taxon>
        <taxon>rosids</taxon>
        <taxon>fabids</taxon>
        <taxon>Oxalidales</taxon>
        <taxon>Cephalotaceae</taxon>
        <taxon>Cephalotus</taxon>
    </lineage>
</organism>
<keyword evidence="1" id="KW-0479">Metal-binding</keyword>
<keyword evidence="1" id="KW-0863">Zinc-finger</keyword>
<dbReference type="InterPro" id="IPR021109">
    <property type="entry name" value="Peptidase_aspartic_dom_sf"/>
</dbReference>
<dbReference type="Gene3D" id="4.10.60.10">
    <property type="entry name" value="Zinc finger, CCHC-type"/>
    <property type="match status" value="1"/>
</dbReference>
<dbReference type="PROSITE" id="PS50158">
    <property type="entry name" value="ZF_CCHC"/>
    <property type="match status" value="2"/>
</dbReference>
<dbReference type="PANTHER" id="PTHR15503:SF42">
    <property type="entry name" value="ZINC FINGER, CCHC-TYPE, RETROTRANSPOSON GAG DOMAIN, ASPARTIC PEPTIDASE DOMAIN PROTEIN-RELATED"/>
    <property type="match status" value="1"/>
</dbReference>
<dbReference type="SUPFAM" id="SSF56672">
    <property type="entry name" value="DNA/RNA polymerases"/>
    <property type="match status" value="1"/>
</dbReference>
<gene>
    <name evidence="3" type="ORF">CFOL_v3_10389</name>
</gene>
<dbReference type="PANTHER" id="PTHR15503">
    <property type="entry name" value="LDOC1 RELATED"/>
    <property type="match status" value="1"/>
</dbReference>
<dbReference type="CDD" id="cd00303">
    <property type="entry name" value="retropepsin_like"/>
    <property type="match status" value="1"/>
</dbReference>
<dbReference type="SMART" id="SM00343">
    <property type="entry name" value="ZnF_C2HC"/>
    <property type="match status" value="2"/>
</dbReference>
<reference evidence="4" key="1">
    <citation type="submission" date="2016-04" db="EMBL/GenBank/DDBJ databases">
        <title>Cephalotus genome sequencing.</title>
        <authorList>
            <person name="Fukushima K."/>
            <person name="Hasebe M."/>
            <person name="Fang X."/>
        </authorList>
    </citation>
    <scope>NUCLEOTIDE SEQUENCE [LARGE SCALE GENOMIC DNA]</scope>
    <source>
        <strain evidence="4">cv. St1</strain>
    </source>
</reference>
<accession>A0A1Q3BG60</accession>
<sequence>GTGVCYKCGKQGHQAKECQQGTNQARNQRTIRCYNCGQEGHMSKQCTQPKMGGQGGNGAQQQRAPARTYAMTAEAVENPNDVVTGTFPVCSKSVYVLFDMGATHSFVSLSFARYLSTPSQDLEIGLAVETPSGNTLVADKVHKSCDLILCDRMMLVDLVPLAILKFDVILGMDWLSVNHASVDCFKKEVRFAIPEQLEFVFRSMEASEPLKIISSMQPKRFLERGCEGYLAYVMDINKEKIKIEELHVVKEFTDVFPEDLPGMPPDREVEFTIDVVPGTAPISKSPYRMSPAELKELKDQLQELLDTGFIRPSVSP</sequence>
<feature type="domain" description="CCHC-type" evidence="2">
    <location>
        <begin position="5"/>
        <end position="20"/>
    </location>
</feature>
<dbReference type="InterPro" id="IPR001878">
    <property type="entry name" value="Znf_CCHC"/>
</dbReference>
<dbReference type="InterPro" id="IPR043502">
    <property type="entry name" value="DNA/RNA_pol_sf"/>
</dbReference>
<dbReference type="Pfam" id="PF00098">
    <property type="entry name" value="zf-CCHC"/>
    <property type="match status" value="2"/>
</dbReference>
<dbReference type="Pfam" id="PF08284">
    <property type="entry name" value="RVP_2"/>
    <property type="match status" value="1"/>
</dbReference>
<keyword evidence="4" id="KW-1185">Reference proteome</keyword>
<dbReference type="InterPro" id="IPR032567">
    <property type="entry name" value="RTL1-rel"/>
</dbReference>
<name>A0A1Q3BG60_CEPFO</name>
<protein>
    <submittedName>
        <fullName evidence="3">Zf-CCHC domain-containing protein/RVP_2 domain-containing protein</fullName>
    </submittedName>
</protein>
<evidence type="ECO:0000259" key="2">
    <source>
        <dbReference type="PROSITE" id="PS50158"/>
    </source>
</evidence>
<evidence type="ECO:0000256" key="1">
    <source>
        <dbReference type="PROSITE-ProRule" id="PRU00047"/>
    </source>
</evidence>
<dbReference type="GO" id="GO:0003676">
    <property type="term" value="F:nucleic acid binding"/>
    <property type="evidence" value="ECO:0007669"/>
    <property type="project" value="InterPro"/>
</dbReference>
<comment type="caution">
    <text evidence="3">The sequence shown here is derived from an EMBL/GenBank/DDBJ whole genome shotgun (WGS) entry which is preliminary data.</text>
</comment>
<dbReference type="SUPFAM" id="SSF57756">
    <property type="entry name" value="Retrovirus zinc finger-like domains"/>
    <property type="match status" value="1"/>
</dbReference>
<dbReference type="InterPro" id="IPR036875">
    <property type="entry name" value="Znf_CCHC_sf"/>
</dbReference>
<dbReference type="EMBL" id="BDDD01000506">
    <property type="protein sequence ID" value="GAV66879.1"/>
    <property type="molecule type" value="Genomic_DNA"/>
</dbReference>